<evidence type="ECO:0000313" key="2">
    <source>
        <dbReference type="EMBL" id="ABC90658.1"/>
    </source>
</evidence>
<proteinExistence type="predicted"/>
<feature type="transmembrane region" description="Helical" evidence="1">
    <location>
        <begin position="282"/>
        <end position="305"/>
    </location>
</feature>
<accession>Q2K928</accession>
<keyword evidence="1" id="KW-0472">Membrane</keyword>
<evidence type="ECO:0000256" key="1">
    <source>
        <dbReference type="SAM" id="Phobius"/>
    </source>
</evidence>
<keyword evidence="3" id="KW-1185">Reference proteome</keyword>
<dbReference type="Proteomes" id="UP000001936">
    <property type="component" value="Chromosome"/>
</dbReference>
<protein>
    <submittedName>
        <fullName evidence="2">Hypothetical conserved protein</fullName>
    </submittedName>
</protein>
<dbReference type="HOGENOM" id="CLU_060300_0_0_5"/>
<gene>
    <name evidence="2" type="ordered locus">RHE_CH01867</name>
</gene>
<dbReference type="KEGG" id="ret:RHE_CH01867"/>
<dbReference type="InterPro" id="IPR018682">
    <property type="entry name" value="DUF2167_membr"/>
</dbReference>
<keyword evidence="1" id="KW-0812">Transmembrane</keyword>
<dbReference type="Pfam" id="PF09935">
    <property type="entry name" value="DUF2167"/>
    <property type="match status" value="1"/>
</dbReference>
<organism evidence="2 3">
    <name type="scientific">Rhizobium etli (strain ATCC 51251 / DSM 11541 / JCM 21823 / NBRC 15573 / CFN 42)</name>
    <dbReference type="NCBI Taxonomy" id="347834"/>
    <lineage>
        <taxon>Bacteria</taxon>
        <taxon>Pseudomonadati</taxon>
        <taxon>Pseudomonadota</taxon>
        <taxon>Alphaproteobacteria</taxon>
        <taxon>Hyphomicrobiales</taxon>
        <taxon>Rhizobiaceae</taxon>
        <taxon>Rhizobium/Agrobacterium group</taxon>
        <taxon>Rhizobium</taxon>
    </lineage>
</organism>
<dbReference type="EMBL" id="CP000133">
    <property type="protein sequence ID" value="ABC90658.1"/>
    <property type="molecule type" value="Genomic_DNA"/>
</dbReference>
<evidence type="ECO:0000313" key="3">
    <source>
        <dbReference type="Proteomes" id="UP000001936"/>
    </source>
</evidence>
<dbReference type="eggNOG" id="COG4714">
    <property type="taxonomic scope" value="Bacteria"/>
</dbReference>
<name>Q2K928_RHIEC</name>
<reference evidence="2 3" key="1">
    <citation type="journal article" date="2006" name="Proc. Natl. Acad. Sci. U.S.A.">
        <title>The partitioned Rhizobium etli genome: genetic and metabolic redundancy in seven interacting replicons.</title>
        <authorList>
            <person name="Gonzalez V."/>
            <person name="Santamaria R.I."/>
            <person name="Bustos P."/>
            <person name="Hernandez-Gonzalez I."/>
            <person name="Medrano-Soto A."/>
            <person name="Moreno-Hagelsieb G."/>
            <person name="Janga S.C."/>
            <person name="Ramirez M.A."/>
            <person name="Jimenez-Jacinto V."/>
            <person name="Collado-Vides J."/>
            <person name="Davila G."/>
        </authorList>
    </citation>
    <scope>NUCLEOTIDE SEQUENCE [LARGE SCALE GENOMIC DNA]</scope>
    <source>
        <strain evidence="3">ATCC 51251 / DSM 11541 / JCM 21823 / NBRC 15573 / CFN 42</strain>
    </source>
</reference>
<sequence length="320" mass="35202">MSRFANTTGDRILKRHFGAAIFFALLTSHAEARPYREMFPGRNFSDAEKPLLQKLDFQEGAIKLPEAKATLNLPQGFYYLNPADTKTVLVDIWGNPPTAAEGRLGMIFPAKYAPTDPESWGSIVEYSADGYVSDSDAATTNYDELLQSIKESIRERNPEREKQGFPKITLVGWASAPRYDKPAHAMHWARDLIFGNDMKAEHTLNYSVRVFGREGVFEFDFIAVLSQLKEIEEAIPTVTKLVEFDKGMAYTDYVDGDKIAAYGMAGMIAAGAGAKIAAKVGLLALALAFFKKAGVLVVIVLGGALRFAKGLFTRNKTPTA</sequence>
<dbReference type="AlphaFoldDB" id="Q2K928"/>
<keyword evidence="1" id="KW-1133">Transmembrane helix</keyword>